<proteinExistence type="predicted"/>
<dbReference type="OrthoDB" id="9926994at2759"/>
<keyword evidence="1" id="KW-1133">Transmembrane helix</keyword>
<dbReference type="KEGG" id="xla:121402899"/>
<sequence>MPRAPERLSGAQKLQAIVGLLGTLHLMAAAVTSNWYNRKGLWQNDSPSDPTDVTRLTIPMTNRQVRGAQLFFIGLSTVMAAAGFCLCLVLLVSWKPTRRSQDARPTPSPGTLLLAVLLPTGLFFFLGWAAFTWQRWEDIQNQRISLGYSYWLGAPALTMLLFILPIIYIIDECTAREESKSVRV</sequence>
<dbReference type="AlphaFoldDB" id="A0A8J1MV98"/>
<keyword evidence="1" id="KW-0812">Transmembrane</keyword>
<feature type="transmembrane region" description="Helical" evidence="1">
    <location>
        <begin position="70"/>
        <end position="92"/>
    </location>
</feature>
<reference evidence="3" key="1">
    <citation type="submission" date="2025-08" db="UniProtKB">
        <authorList>
            <consortium name="RefSeq"/>
        </authorList>
    </citation>
    <scope>IDENTIFICATION</scope>
    <source>
        <strain evidence="3">J_2021</strain>
        <tissue evidence="3">Erythrocytes</tissue>
    </source>
</reference>
<evidence type="ECO:0000313" key="3">
    <source>
        <dbReference type="RefSeq" id="XP_041445682.1"/>
    </source>
</evidence>
<keyword evidence="1" id="KW-0472">Membrane</keyword>
<protein>
    <submittedName>
        <fullName evidence="3">Uncharacterized protein LOC121402899 isoform X1</fullName>
    </submittedName>
</protein>
<name>A0A8J1MV98_XENLA</name>
<feature type="transmembrane region" description="Helical" evidence="1">
    <location>
        <begin position="16"/>
        <end position="36"/>
    </location>
</feature>
<gene>
    <name evidence="3" type="primary">LOC121402899</name>
</gene>
<accession>A0A8J1MV98</accession>
<dbReference type="Proteomes" id="UP000186698">
    <property type="component" value="Chromosome 4L"/>
</dbReference>
<feature type="transmembrane region" description="Helical" evidence="1">
    <location>
        <begin position="151"/>
        <end position="170"/>
    </location>
</feature>
<evidence type="ECO:0000256" key="1">
    <source>
        <dbReference type="SAM" id="Phobius"/>
    </source>
</evidence>
<dbReference type="GeneID" id="121402899"/>
<feature type="transmembrane region" description="Helical" evidence="1">
    <location>
        <begin position="112"/>
        <end position="131"/>
    </location>
</feature>
<organism evidence="2 3">
    <name type="scientific">Xenopus laevis</name>
    <name type="common">African clawed frog</name>
    <dbReference type="NCBI Taxonomy" id="8355"/>
    <lineage>
        <taxon>Eukaryota</taxon>
        <taxon>Metazoa</taxon>
        <taxon>Chordata</taxon>
        <taxon>Craniata</taxon>
        <taxon>Vertebrata</taxon>
        <taxon>Euteleostomi</taxon>
        <taxon>Amphibia</taxon>
        <taxon>Batrachia</taxon>
        <taxon>Anura</taxon>
        <taxon>Pipoidea</taxon>
        <taxon>Pipidae</taxon>
        <taxon>Xenopodinae</taxon>
        <taxon>Xenopus</taxon>
        <taxon>Xenopus</taxon>
    </lineage>
</organism>
<keyword evidence="2" id="KW-1185">Reference proteome</keyword>
<dbReference type="RefSeq" id="XP_041445682.1">
    <property type="nucleotide sequence ID" value="XM_041589748.1"/>
</dbReference>
<evidence type="ECO:0000313" key="2">
    <source>
        <dbReference type="Proteomes" id="UP000186698"/>
    </source>
</evidence>